<comment type="caution">
    <text evidence="3">The sequence shown here is derived from an EMBL/GenBank/DDBJ whole genome shotgun (WGS) entry which is preliminary data.</text>
</comment>
<evidence type="ECO:0000313" key="3">
    <source>
        <dbReference type="EMBL" id="VFA88749.1"/>
    </source>
</evidence>
<evidence type="ECO:0000313" key="4">
    <source>
        <dbReference type="Proteomes" id="UP000360750"/>
    </source>
</evidence>
<gene>
    <name evidence="3" type="ORF">NCTC8139_02304</name>
</gene>
<sequence>MTDAEARTFTLFDDLELDMQFAPVCRLSDGALAAVELQLRGPSGTRLATAAALKRAARLVEEHPVLDQRKRKMATSPRAQSIAKILPLLVNLDLDLIDDLDDETTRTLERHVMVALPDAVERSPQRVLARVARARKAGKIICVDGLVRSEHAATLLSLVEPDIIVTGPDLLRRQASADSAQLAHALAAHTERSHAVVIAEGVDDESSRVTAQTMGAAFGIGDLYPPVSDPAVLSGRTIVPLPDMPVWTTPDPDKSTPYRIASTSIEPRMGNKRLLVEMSKALEHQAAIGGAAIVLGTFQFAKHFTPRTAKRWREMSERTGLAGVYGVGLPDIRDGNVHRAPLDPEDDLVNEWTVAVLGPHFAALLSARDQHDAGPDLERTFEFVQTYDRMTVTQAVHSILARFA</sequence>
<dbReference type="InterPro" id="IPR035919">
    <property type="entry name" value="EAL_sf"/>
</dbReference>
<dbReference type="InterPro" id="IPR001633">
    <property type="entry name" value="EAL_dom"/>
</dbReference>
<dbReference type="Gene3D" id="3.20.20.450">
    <property type="entry name" value="EAL domain"/>
    <property type="match status" value="1"/>
</dbReference>
<feature type="domain" description="DICT" evidence="2">
    <location>
        <begin position="264"/>
        <end position="369"/>
    </location>
</feature>
<feature type="domain" description="EAL" evidence="1">
    <location>
        <begin position="16"/>
        <end position="224"/>
    </location>
</feature>
<dbReference type="Proteomes" id="UP000360750">
    <property type="component" value="Unassembled WGS sequence"/>
</dbReference>
<dbReference type="AlphaFoldDB" id="A0ABD7V356"/>
<name>A0ABD7V356_9ACTN</name>
<organism evidence="3 4">
    <name type="scientific">Gordonia paraffinivorans</name>
    <dbReference type="NCBI Taxonomy" id="175628"/>
    <lineage>
        <taxon>Bacteria</taxon>
        <taxon>Bacillati</taxon>
        <taxon>Actinomycetota</taxon>
        <taxon>Actinomycetes</taxon>
        <taxon>Mycobacteriales</taxon>
        <taxon>Gordoniaceae</taxon>
        <taxon>Gordonia</taxon>
    </lineage>
</organism>
<dbReference type="InterPro" id="IPR019278">
    <property type="entry name" value="DICT_dom"/>
</dbReference>
<dbReference type="SUPFAM" id="SSF141868">
    <property type="entry name" value="EAL domain-like"/>
    <property type="match status" value="1"/>
</dbReference>
<protein>
    <submittedName>
        <fullName evidence="3">Predicted sensor protein/domain</fullName>
    </submittedName>
</protein>
<evidence type="ECO:0000259" key="1">
    <source>
        <dbReference type="Pfam" id="PF00563"/>
    </source>
</evidence>
<dbReference type="EMBL" id="CAACYD010000006">
    <property type="protein sequence ID" value="VFA88749.1"/>
    <property type="molecule type" value="Genomic_DNA"/>
</dbReference>
<dbReference type="Pfam" id="PF10069">
    <property type="entry name" value="DICT"/>
    <property type="match status" value="1"/>
</dbReference>
<reference evidence="3 4" key="1">
    <citation type="submission" date="2019-02" db="EMBL/GenBank/DDBJ databases">
        <authorList>
            <consortium name="Pathogen Informatics"/>
        </authorList>
    </citation>
    <scope>NUCLEOTIDE SEQUENCE [LARGE SCALE GENOMIC DNA]</scope>
    <source>
        <strain evidence="3 4">3012STDY6756503</strain>
    </source>
</reference>
<proteinExistence type="predicted"/>
<evidence type="ECO:0000259" key="2">
    <source>
        <dbReference type="Pfam" id="PF10069"/>
    </source>
</evidence>
<dbReference type="Pfam" id="PF00563">
    <property type="entry name" value="EAL"/>
    <property type="match status" value="1"/>
</dbReference>
<accession>A0ABD7V356</accession>